<dbReference type="AlphaFoldDB" id="A0A5S9MHK5"/>
<sequence>MKSSGKNTAPTKHQQFKATKALLAYGESDSKKKTGMARLKAWWKVTKNET</sequence>
<accession>A0A5S9MHK5</accession>
<evidence type="ECO:0000313" key="1">
    <source>
        <dbReference type="EMBL" id="BBP91644.1"/>
    </source>
</evidence>
<organism evidence="1 2">
    <name type="scientific">Bacillus safensis</name>
    <dbReference type="NCBI Taxonomy" id="561879"/>
    <lineage>
        <taxon>Bacteria</taxon>
        <taxon>Bacillati</taxon>
        <taxon>Bacillota</taxon>
        <taxon>Bacilli</taxon>
        <taxon>Bacillales</taxon>
        <taxon>Bacillaceae</taxon>
        <taxon>Bacillus</taxon>
    </lineage>
</organism>
<reference evidence="1 2" key="1">
    <citation type="submission" date="2019-12" db="EMBL/GenBank/DDBJ databases">
        <title>Full genome sequence of a Bacillus safensis strain isolated from commercially available natto in Indonesia.</title>
        <authorList>
            <person name="Yoshida M."/>
            <person name="Uomi M."/>
            <person name="Waturangi D."/>
            <person name="Ekaputri J.J."/>
            <person name="Setiamarga D.H.E."/>
        </authorList>
    </citation>
    <scope>NUCLEOTIDE SEQUENCE [LARGE SCALE GENOMIC DNA]</scope>
    <source>
        <strain evidence="1 2">IDN1</strain>
    </source>
</reference>
<evidence type="ECO:0000313" key="2">
    <source>
        <dbReference type="Proteomes" id="UP000464658"/>
    </source>
</evidence>
<dbReference type="EMBL" id="AP021906">
    <property type="protein sequence ID" value="BBP91644.1"/>
    <property type="molecule type" value="Genomic_DNA"/>
</dbReference>
<gene>
    <name evidence="1" type="ORF">BsIDN1_52620</name>
</gene>
<name>A0A5S9MHK5_BACIA</name>
<protein>
    <submittedName>
        <fullName evidence="1">Uncharacterized protein</fullName>
    </submittedName>
</protein>
<proteinExistence type="predicted"/>
<dbReference type="Proteomes" id="UP000464658">
    <property type="component" value="Chromosome"/>
</dbReference>